<protein>
    <submittedName>
        <fullName evidence="2">Uncharacterized protein</fullName>
    </submittedName>
</protein>
<dbReference type="AlphaFoldDB" id="A0A9Q4Q1Z0"/>
<evidence type="ECO:0000313" key="2">
    <source>
        <dbReference type="EMBL" id="MDF9747779.1"/>
    </source>
</evidence>
<gene>
    <name evidence="2" type="ORF">NDI89_19560</name>
</gene>
<evidence type="ECO:0000313" key="3">
    <source>
        <dbReference type="Proteomes" id="UP001154061"/>
    </source>
</evidence>
<dbReference type="EMBL" id="JAMQOT010000009">
    <property type="protein sequence ID" value="MDF9747779.1"/>
    <property type="molecule type" value="Genomic_DNA"/>
</dbReference>
<comment type="caution">
    <text evidence="2">The sequence shown here is derived from an EMBL/GenBank/DDBJ whole genome shotgun (WGS) entry which is preliminary data.</text>
</comment>
<keyword evidence="3" id="KW-1185">Reference proteome</keyword>
<feature type="region of interest" description="Disordered" evidence="1">
    <location>
        <begin position="1"/>
        <end position="34"/>
    </location>
</feature>
<sequence>MALAVIGGTSLAGCSDENPDQSESSNEDTTSTNSVNPAQLIEAHSEAVADTNYTVFIEKYRAEEQDPRKGIEYRYDPAENHSWISETSILDERSSNADQYFTESTQEVALGLDGEVQNRSELAINNGPLFINGASVFDRLLVGAELQPLDGGDADQSTSRYQITGNRQFDAADGTVRIGDNDIIEELDVEWEVSGTTLTLHYEMTDIGSTSIESVL</sequence>
<name>A0A9Q4Q1Z0_9EURY</name>
<accession>A0A9Q4Q1Z0</accession>
<dbReference type="Proteomes" id="UP001154061">
    <property type="component" value="Unassembled WGS sequence"/>
</dbReference>
<evidence type="ECO:0000256" key="1">
    <source>
        <dbReference type="SAM" id="MobiDB-lite"/>
    </source>
</evidence>
<dbReference type="RefSeq" id="WP_277524088.1">
    <property type="nucleotide sequence ID" value="NZ_JAMQOT010000009.1"/>
</dbReference>
<organism evidence="2 3">
    <name type="scientific">Natrinema salsiterrestre</name>
    <dbReference type="NCBI Taxonomy" id="2950540"/>
    <lineage>
        <taxon>Archaea</taxon>
        <taxon>Methanobacteriati</taxon>
        <taxon>Methanobacteriota</taxon>
        <taxon>Stenosarchaea group</taxon>
        <taxon>Halobacteria</taxon>
        <taxon>Halobacteriales</taxon>
        <taxon>Natrialbaceae</taxon>
        <taxon>Natrinema</taxon>
    </lineage>
</organism>
<reference evidence="2" key="1">
    <citation type="submission" date="2022-06" db="EMBL/GenBank/DDBJ databases">
        <title>Natrinema sp. a new haloarchaeum isolate from saline soil.</title>
        <authorList>
            <person name="Strakova D."/>
            <person name="Galisteo C."/>
            <person name="Sanchez-Porro C."/>
            <person name="Ventosa A."/>
        </authorList>
    </citation>
    <scope>NUCLEOTIDE SEQUENCE</scope>
    <source>
        <strain evidence="2">S1CR25-10</strain>
    </source>
</reference>
<feature type="compositionally biased region" description="Low complexity" evidence="1">
    <location>
        <begin position="22"/>
        <end position="34"/>
    </location>
</feature>
<proteinExistence type="predicted"/>